<keyword evidence="8" id="KW-1185">Reference proteome</keyword>
<dbReference type="AlphaFoldDB" id="Q21WS1"/>
<feature type="transmembrane region" description="Helical" evidence="6">
    <location>
        <begin position="160"/>
        <end position="183"/>
    </location>
</feature>
<dbReference type="HOGENOM" id="CLU_087840_0_1_4"/>
<dbReference type="GO" id="GO:0005886">
    <property type="term" value="C:plasma membrane"/>
    <property type="evidence" value="ECO:0007669"/>
    <property type="project" value="UniProtKB-SubCell"/>
</dbReference>
<feature type="transmembrane region" description="Helical" evidence="6">
    <location>
        <begin position="45"/>
        <end position="68"/>
    </location>
</feature>
<keyword evidence="4 6" id="KW-1133">Transmembrane helix</keyword>
<organism evidence="7 8">
    <name type="scientific">Albidiferax ferrireducens (strain ATCC BAA-621 / DSM 15236 / T118)</name>
    <name type="common">Rhodoferax ferrireducens</name>
    <dbReference type="NCBI Taxonomy" id="338969"/>
    <lineage>
        <taxon>Bacteria</taxon>
        <taxon>Pseudomonadati</taxon>
        <taxon>Pseudomonadota</taxon>
        <taxon>Betaproteobacteria</taxon>
        <taxon>Burkholderiales</taxon>
        <taxon>Comamonadaceae</taxon>
        <taxon>Rhodoferax</taxon>
    </lineage>
</organism>
<feature type="transmembrane region" description="Helical" evidence="6">
    <location>
        <begin position="195"/>
        <end position="216"/>
    </location>
</feature>
<accession>Q21WS1</accession>
<comment type="subcellular location">
    <subcellularLocation>
        <location evidence="1">Cell membrane</location>
        <topology evidence="1">Multi-pass membrane protein</topology>
    </subcellularLocation>
</comment>
<dbReference type="KEGG" id="rfr:Rfer_2057"/>
<dbReference type="GO" id="GO:0015171">
    <property type="term" value="F:amino acid transmembrane transporter activity"/>
    <property type="evidence" value="ECO:0007669"/>
    <property type="project" value="TreeGrafter"/>
</dbReference>
<dbReference type="STRING" id="338969.Rfer_2057"/>
<keyword evidence="5 6" id="KW-0472">Membrane</keyword>
<feature type="transmembrane region" description="Helical" evidence="6">
    <location>
        <begin position="124"/>
        <end position="140"/>
    </location>
</feature>
<dbReference type="EMBL" id="CP000267">
    <property type="protein sequence ID" value="ABD69782.1"/>
    <property type="molecule type" value="Genomic_DNA"/>
</dbReference>
<sequence length="218" mass="22653">MLPLSHALAQTPAFNAGLLLSLSLIMALGPQNAHVLRMGLRGQHLWLTIGLCILSDVLFIGMSIFGLGQLGGLSDTIKNALVGGGILFLLVYGAQAFARFRSGAAAAMSQANASDEVVMTRRQAILAALAFSWLNPHVWLDTAVLLGTASLAWGQPGNAVFGAGAATGSVIWFTGLGVCLLCLGPRLRQPGVWRALDALVALLMWGTALVLGLGLLGL</sequence>
<protein>
    <submittedName>
        <fullName evidence="7">Lysine exporter protein (LYSE/YGGA)</fullName>
    </submittedName>
</protein>
<dbReference type="Proteomes" id="UP000008332">
    <property type="component" value="Chromosome"/>
</dbReference>
<evidence type="ECO:0000256" key="4">
    <source>
        <dbReference type="ARBA" id="ARBA00022989"/>
    </source>
</evidence>
<evidence type="ECO:0000256" key="2">
    <source>
        <dbReference type="ARBA" id="ARBA00022475"/>
    </source>
</evidence>
<evidence type="ECO:0000313" key="8">
    <source>
        <dbReference type="Proteomes" id="UP000008332"/>
    </source>
</evidence>
<feature type="transmembrane region" description="Helical" evidence="6">
    <location>
        <begin position="12"/>
        <end position="33"/>
    </location>
</feature>
<name>Q21WS1_ALBFT</name>
<dbReference type="PANTHER" id="PTHR30086">
    <property type="entry name" value="ARGININE EXPORTER PROTEIN ARGO"/>
    <property type="match status" value="1"/>
</dbReference>
<dbReference type="PANTHER" id="PTHR30086:SF20">
    <property type="entry name" value="ARGININE EXPORTER PROTEIN ARGO-RELATED"/>
    <property type="match status" value="1"/>
</dbReference>
<evidence type="ECO:0000256" key="5">
    <source>
        <dbReference type="ARBA" id="ARBA00023136"/>
    </source>
</evidence>
<reference evidence="8" key="1">
    <citation type="submission" date="2006-02" db="EMBL/GenBank/DDBJ databases">
        <title>Complete sequence of chromosome of Rhodoferax ferrireducens DSM 15236.</title>
        <authorList>
            <person name="Copeland A."/>
            <person name="Lucas S."/>
            <person name="Lapidus A."/>
            <person name="Barry K."/>
            <person name="Detter J.C."/>
            <person name="Glavina del Rio T."/>
            <person name="Hammon N."/>
            <person name="Israni S."/>
            <person name="Pitluck S."/>
            <person name="Brettin T."/>
            <person name="Bruce D."/>
            <person name="Han C."/>
            <person name="Tapia R."/>
            <person name="Gilna P."/>
            <person name="Kiss H."/>
            <person name="Schmutz J."/>
            <person name="Larimer F."/>
            <person name="Land M."/>
            <person name="Kyrpides N."/>
            <person name="Ivanova N."/>
            <person name="Richardson P."/>
        </authorList>
    </citation>
    <scope>NUCLEOTIDE SEQUENCE [LARGE SCALE GENOMIC DNA]</scope>
    <source>
        <strain evidence="8">ATCC BAA-621 / DSM 15236 / T118</strain>
    </source>
</reference>
<keyword evidence="3 6" id="KW-0812">Transmembrane</keyword>
<evidence type="ECO:0000256" key="6">
    <source>
        <dbReference type="SAM" id="Phobius"/>
    </source>
</evidence>
<dbReference type="OrthoDB" id="5638726at2"/>
<evidence type="ECO:0000256" key="1">
    <source>
        <dbReference type="ARBA" id="ARBA00004651"/>
    </source>
</evidence>
<feature type="transmembrane region" description="Helical" evidence="6">
    <location>
        <begin position="80"/>
        <end position="98"/>
    </location>
</feature>
<keyword evidence="2" id="KW-1003">Cell membrane</keyword>
<dbReference type="eggNOG" id="COG1279">
    <property type="taxonomic scope" value="Bacteria"/>
</dbReference>
<gene>
    <name evidence="7" type="ordered locus">Rfer_2057</name>
</gene>
<evidence type="ECO:0000256" key="3">
    <source>
        <dbReference type="ARBA" id="ARBA00022692"/>
    </source>
</evidence>
<dbReference type="InterPro" id="IPR001123">
    <property type="entry name" value="LeuE-type"/>
</dbReference>
<dbReference type="RefSeq" id="WP_011464350.1">
    <property type="nucleotide sequence ID" value="NC_007908.1"/>
</dbReference>
<proteinExistence type="predicted"/>
<dbReference type="Pfam" id="PF01810">
    <property type="entry name" value="LysE"/>
    <property type="match status" value="1"/>
</dbReference>
<evidence type="ECO:0000313" key="7">
    <source>
        <dbReference type="EMBL" id="ABD69782.1"/>
    </source>
</evidence>